<evidence type="ECO:0000313" key="2">
    <source>
        <dbReference type="EMBL" id="PYF08352.1"/>
    </source>
</evidence>
<accession>A0A318TU80</accession>
<dbReference type="Proteomes" id="UP000247416">
    <property type="component" value="Unassembled WGS sequence"/>
</dbReference>
<protein>
    <submittedName>
        <fullName evidence="2">Uncharacterized protein</fullName>
    </submittedName>
</protein>
<feature type="transmembrane region" description="Helical" evidence="1">
    <location>
        <begin position="12"/>
        <end position="42"/>
    </location>
</feature>
<keyword evidence="1" id="KW-0472">Membrane</keyword>
<proteinExistence type="predicted"/>
<dbReference type="RefSeq" id="WP_107931902.1">
    <property type="nucleotide sequence ID" value="NZ_PYWJ01000001.1"/>
</dbReference>
<evidence type="ECO:0000256" key="1">
    <source>
        <dbReference type="SAM" id="Phobius"/>
    </source>
</evidence>
<organism evidence="2 3">
    <name type="scientific">Ureibacillus chungkukjangi</name>
    <dbReference type="NCBI Taxonomy" id="1202712"/>
    <lineage>
        <taxon>Bacteria</taxon>
        <taxon>Bacillati</taxon>
        <taxon>Bacillota</taxon>
        <taxon>Bacilli</taxon>
        <taxon>Bacillales</taxon>
        <taxon>Caryophanaceae</taxon>
        <taxon>Ureibacillus</taxon>
    </lineage>
</organism>
<keyword evidence="3" id="KW-1185">Reference proteome</keyword>
<dbReference type="EMBL" id="QJTJ01000002">
    <property type="protein sequence ID" value="PYF08352.1"/>
    <property type="molecule type" value="Genomic_DNA"/>
</dbReference>
<name>A0A318TU80_9BACL</name>
<feature type="transmembrane region" description="Helical" evidence="1">
    <location>
        <begin position="54"/>
        <end position="78"/>
    </location>
</feature>
<dbReference type="OrthoDB" id="2740321at2"/>
<keyword evidence="1" id="KW-0812">Transmembrane</keyword>
<evidence type="ECO:0000313" key="3">
    <source>
        <dbReference type="Proteomes" id="UP000247416"/>
    </source>
</evidence>
<keyword evidence="1" id="KW-1133">Transmembrane helix</keyword>
<gene>
    <name evidence="2" type="ORF">BJ095_102117</name>
</gene>
<reference evidence="2 3" key="1">
    <citation type="submission" date="2018-06" db="EMBL/GenBank/DDBJ databases">
        <title>Genomic Encyclopedia of Archaeal and Bacterial Type Strains, Phase II (KMG-II): from individual species to whole genera.</title>
        <authorList>
            <person name="Goeker M."/>
        </authorList>
    </citation>
    <scope>NUCLEOTIDE SEQUENCE [LARGE SCALE GENOMIC DNA]</scope>
    <source>
        <strain evidence="2 3">KACC 16626</strain>
    </source>
</reference>
<dbReference type="AlphaFoldDB" id="A0A318TU80"/>
<comment type="caution">
    <text evidence="2">The sequence shown here is derived from an EMBL/GenBank/DDBJ whole genome shotgun (WGS) entry which is preliminary data.</text>
</comment>
<sequence length="79" mass="8554">MEAEQKNGKKILATVGWISVVLLTCHLMAPLLMFIPICIGVVLRRDYEAESQGLALIVSGVVGGIVGWILGMLLMNFLV</sequence>